<name>A0A8C9P828_SPEDA</name>
<keyword evidence="3" id="KW-1185">Reference proteome</keyword>
<dbReference type="InterPro" id="IPR029063">
    <property type="entry name" value="SAM-dependent_MTases_sf"/>
</dbReference>
<evidence type="ECO:0000256" key="1">
    <source>
        <dbReference type="SAM" id="MobiDB-lite"/>
    </source>
</evidence>
<reference evidence="2" key="2">
    <citation type="submission" date="2025-09" db="UniProtKB">
        <authorList>
            <consortium name="Ensembl"/>
        </authorList>
    </citation>
    <scope>IDENTIFICATION</scope>
</reference>
<feature type="region of interest" description="Disordered" evidence="1">
    <location>
        <begin position="1"/>
        <end position="54"/>
    </location>
</feature>
<evidence type="ECO:0000313" key="3">
    <source>
        <dbReference type="Proteomes" id="UP000694422"/>
    </source>
</evidence>
<accession>A0A8C9P828</accession>
<reference evidence="2" key="1">
    <citation type="submission" date="2025-08" db="UniProtKB">
        <authorList>
            <consortium name="Ensembl"/>
        </authorList>
    </citation>
    <scope>IDENTIFICATION</scope>
</reference>
<dbReference type="AlphaFoldDB" id="A0A8C9P828"/>
<feature type="compositionally biased region" description="Polar residues" evidence="1">
    <location>
        <begin position="1"/>
        <end position="21"/>
    </location>
</feature>
<dbReference type="Gene3D" id="3.40.50.150">
    <property type="entry name" value="Vaccinia Virus protein VP39"/>
    <property type="match status" value="1"/>
</dbReference>
<organism evidence="2 3">
    <name type="scientific">Spermophilus dauricus</name>
    <name type="common">Daurian ground squirrel</name>
    <dbReference type="NCBI Taxonomy" id="99837"/>
    <lineage>
        <taxon>Eukaryota</taxon>
        <taxon>Metazoa</taxon>
        <taxon>Chordata</taxon>
        <taxon>Craniata</taxon>
        <taxon>Vertebrata</taxon>
        <taxon>Euteleostomi</taxon>
        <taxon>Mammalia</taxon>
        <taxon>Eutheria</taxon>
        <taxon>Euarchontoglires</taxon>
        <taxon>Glires</taxon>
        <taxon>Rodentia</taxon>
        <taxon>Sciuromorpha</taxon>
        <taxon>Sciuridae</taxon>
        <taxon>Xerinae</taxon>
        <taxon>Marmotini</taxon>
        <taxon>Spermophilus</taxon>
    </lineage>
</organism>
<evidence type="ECO:0000313" key="2">
    <source>
        <dbReference type="Ensembl" id="ENSSDAP00000006556.1"/>
    </source>
</evidence>
<proteinExistence type="predicted"/>
<dbReference type="Proteomes" id="UP000694422">
    <property type="component" value="Unplaced"/>
</dbReference>
<protein>
    <submittedName>
        <fullName evidence="2">Uncharacterized protein</fullName>
    </submittedName>
</protein>
<sequence>TPRAFSWSSSKSLQEIQSPSRRAQPLSPMAPRAWSRGMQPSTSQSGPWRTQQPSGTDVLYCPEVTLALVGVLQRLSACQRDRVPDVYVACTMRNPETYQLFTTELGRAAIRWEAVPPHSQKLFPYEEHSEMAVLRLML</sequence>
<feature type="compositionally biased region" description="Polar residues" evidence="1">
    <location>
        <begin position="38"/>
        <end position="54"/>
    </location>
</feature>
<dbReference type="Ensembl" id="ENSSDAT00000007484.1">
    <property type="protein sequence ID" value="ENSSDAP00000006556.1"/>
    <property type="gene ID" value="ENSSDAG00000006061.1"/>
</dbReference>